<accession>A0A1R3HLU8</accession>
<keyword evidence="2" id="KW-1185">Reference proteome</keyword>
<reference evidence="2" key="1">
    <citation type="submission" date="2013-09" db="EMBL/GenBank/DDBJ databases">
        <title>Corchorus olitorius genome sequencing.</title>
        <authorList>
            <person name="Alam M."/>
            <person name="Haque M.S."/>
            <person name="Islam M.S."/>
            <person name="Emdad E.M."/>
            <person name="Islam M.M."/>
            <person name="Ahmed B."/>
            <person name="Halim A."/>
            <person name="Hossen Q.M.M."/>
            <person name="Hossain M.Z."/>
            <person name="Ahmed R."/>
            <person name="Khan M.M."/>
            <person name="Islam R."/>
            <person name="Rashid M.M."/>
            <person name="Khan S.A."/>
            <person name="Rahman M.S."/>
            <person name="Alam M."/>
            <person name="Yahiya A.S."/>
            <person name="Khan M.S."/>
            <person name="Azam M.S."/>
            <person name="Haque T."/>
            <person name="Lashkar M.Z.H."/>
            <person name="Akhand A.I."/>
            <person name="Morshed G."/>
            <person name="Roy S."/>
            <person name="Uddin K.S."/>
            <person name="Rabeya T."/>
            <person name="Hossain A.S."/>
            <person name="Chowdhury A."/>
            <person name="Snigdha A.R."/>
            <person name="Mortoza M.S."/>
            <person name="Matin S.A."/>
            <person name="Hoque S.M.E."/>
            <person name="Islam M.K."/>
            <person name="Roy D.K."/>
            <person name="Haider R."/>
            <person name="Moosa M.M."/>
            <person name="Elias S.M."/>
            <person name="Hasan A.M."/>
            <person name="Jahan S."/>
            <person name="Shafiuddin M."/>
            <person name="Mahmood N."/>
            <person name="Shommy N.S."/>
        </authorList>
    </citation>
    <scope>NUCLEOTIDE SEQUENCE [LARGE SCALE GENOMIC DNA]</scope>
    <source>
        <strain evidence="2">cv. O-4</strain>
    </source>
</reference>
<comment type="caution">
    <text evidence="1">The sequence shown here is derived from an EMBL/GenBank/DDBJ whole genome shotgun (WGS) entry which is preliminary data.</text>
</comment>
<gene>
    <name evidence="1" type="ORF">COLO4_28296</name>
</gene>
<name>A0A1R3HLU8_9ROSI</name>
<sequence>MAATISFNFLPSLPMSSHGISASGPGMAPSFWGLLPISDNLLKLKKPPPRTISGLA</sequence>
<dbReference type="AlphaFoldDB" id="A0A1R3HLU8"/>
<organism evidence="1 2">
    <name type="scientific">Corchorus olitorius</name>
    <dbReference type="NCBI Taxonomy" id="93759"/>
    <lineage>
        <taxon>Eukaryota</taxon>
        <taxon>Viridiplantae</taxon>
        <taxon>Streptophyta</taxon>
        <taxon>Embryophyta</taxon>
        <taxon>Tracheophyta</taxon>
        <taxon>Spermatophyta</taxon>
        <taxon>Magnoliopsida</taxon>
        <taxon>eudicotyledons</taxon>
        <taxon>Gunneridae</taxon>
        <taxon>Pentapetalae</taxon>
        <taxon>rosids</taxon>
        <taxon>malvids</taxon>
        <taxon>Malvales</taxon>
        <taxon>Malvaceae</taxon>
        <taxon>Grewioideae</taxon>
        <taxon>Apeibeae</taxon>
        <taxon>Corchorus</taxon>
    </lineage>
</organism>
<dbReference type="Proteomes" id="UP000187203">
    <property type="component" value="Unassembled WGS sequence"/>
</dbReference>
<evidence type="ECO:0000313" key="1">
    <source>
        <dbReference type="EMBL" id="OMO71329.1"/>
    </source>
</evidence>
<evidence type="ECO:0000313" key="2">
    <source>
        <dbReference type="Proteomes" id="UP000187203"/>
    </source>
</evidence>
<dbReference type="EMBL" id="AWUE01019826">
    <property type="protein sequence ID" value="OMO71329.1"/>
    <property type="molecule type" value="Genomic_DNA"/>
</dbReference>
<protein>
    <submittedName>
        <fullName evidence="1">Uncharacterized protein</fullName>
    </submittedName>
</protein>
<proteinExistence type="predicted"/>